<dbReference type="PANTHER" id="PTHR32071:SF121">
    <property type="entry name" value="SIGMA L-DEPENDENT TRANSCRIPTIONAL REGULATOR YQIR-RELATED"/>
    <property type="match status" value="1"/>
</dbReference>
<dbReference type="PROSITE" id="PS00688">
    <property type="entry name" value="SIGMA54_INTERACT_3"/>
    <property type="match status" value="1"/>
</dbReference>
<dbReference type="SUPFAM" id="SSF52540">
    <property type="entry name" value="P-loop containing nucleoside triphosphate hydrolases"/>
    <property type="match status" value="1"/>
</dbReference>
<dbReference type="InterPro" id="IPR003593">
    <property type="entry name" value="AAA+_ATPase"/>
</dbReference>
<dbReference type="SUPFAM" id="SSF55785">
    <property type="entry name" value="PYP-like sensor domain (PAS domain)"/>
    <property type="match status" value="1"/>
</dbReference>
<sequence>MGAKELNSDFEKLKMGLDCFHGNIVIADNDGRIIFLNEYARNLYNLTNEEAHTMKIHDLVDRGIIDRSVCVEAFETKETAIGCLKTATGVDLDSVGFPVLNEKGDLLVAAAYSYDGQFMKVLMEQIENEKKKNRHIKRTLKYLQGANNKYKSFIIADEKMKNLYHDVKKIARAESNILIYGESGTGKDVMANYIHQNSNRQNEVFIPINCGAIPSELMEAEFFGYEKGAFTGANKEGKAGIFEMVDKGTLFLDEIGELPLSLQAKLLRVLESGEVKRIGSSKPIFIDVKIIAATNKNLKSMVEKKLFREDLYYRLNVIPIMIPPLRQRPKDLIELAKYFVDEFNKKYECELVLNSDLISRFKSYRWPGNIRELKNEIERMVISSQTNSIFISGLNTIETEQEEKTREKAERIDYLPGINYKGELKDAVRVFEKNFIKAALAECDGKVAMAANRLGIHRSVLYKKIEQYKSEE</sequence>
<keyword evidence="4" id="KW-0804">Transcription</keyword>
<evidence type="ECO:0000256" key="3">
    <source>
        <dbReference type="ARBA" id="ARBA00023015"/>
    </source>
</evidence>
<evidence type="ECO:0000259" key="5">
    <source>
        <dbReference type="PROSITE" id="PS50045"/>
    </source>
</evidence>
<dbReference type="RefSeq" id="WP_093797494.1">
    <property type="nucleotide sequence ID" value="NZ_CP155571.1"/>
</dbReference>
<keyword evidence="8" id="KW-1185">Reference proteome</keyword>
<dbReference type="PRINTS" id="PR01590">
    <property type="entry name" value="HTHFIS"/>
</dbReference>
<dbReference type="InterPro" id="IPR027417">
    <property type="entry name" value="P-loop_NTPase"/>
</dbReference>
<evidence type="ECO:0000313" key="8">
    <source>
        <dbReference type="Proteomes" id="UP000216052"/>
    </source>
</evidence>
<name>A0ABZ3J367_SPOA4</name>
<dbReference type="PROSITE" id="PS50112">
    <property type="entry name" value="PAS"/>
    <property type="match status" value="1"/>
</dbReference>
<dbReference type="Gene3D" id="3.30.450.20">
    <property type="entry name" value="PAS domain"/>
    <property type="match status" value="1"/>
</dbReference>
<keyword evidence="1" id="KW-0547">Nucleotide-binding</keyword>
<feature type="domain" description="PAS" evidence="6">
    <location>
        <begin position="9"/>
        <end position="50"/>
    </location>
</feature>
<dbReference type="Gene3D" id="3.40.50.300">
    <property type="entry name" value="P-loop containing nucleotide triphosphate hydrolases"/>
    <property type="match status" value="1"/>
</dbReference>
<dbReference type="Pfam" id="PF02954">
    <property type="entry name" value="HTH_8"/>
    <property type="match status" value="1"/>
</dbReference>
<dbReference type="Gene3D" id="1.10.10.60">
    <property type="entry name" value="Homeodomain-like"/>
    <property type="match status" value="1"/>
</dbReference>
<dbReference type="Pfam" id="PF00158">
    <property type="entry name" value="Sigma54_activat"/>
    <property type="match status" value="1"/>
</dbReference>
<organism evidence="7 8">
    <name type="scientific">Sporomusa acidovorans (strain ATCC 49682 / DSM 3132 / Mol)</name>
    <dbReference type="NCBI Taxonomy" id="1123286"/>
    <lineage>
        <taxon>Bacteria</taxon>
        <taxon>Bacillati</taxon>
        <taxon>Bacillota</taxon>
        <taxon>Negativicutes</taxon>
        <taxon>Selenomonadales</taxon>
        <taxon>Sporomusaceae</taxon>
        <taxon>Sporomusa</taxon>
    </lineage>
</organism>
<dbReference type="PROSITE" id="PS00675">
    <property type="entry name" value="SIGMA54_INTERACT_1"/>
    <property type="match status" value="1"/>
</dbReference>
<dbReference type="PROSITE" id="PS50045">
    <property type="entry name" value="SIGMA54_INTERACT_4"/>
    <property type="match status" value="1"/>
</dbReference>
<dbReference type="CDD" id="cd00130">
    <property type="entry name" value="PAS"/>
    <property type="match status" value="1"/>
</dbReference>
<dbReference type="InterPro" id="IPR058031">
    <property type="entry name" value="AAA_lid_NorR"/>
</dbReference>
<proteinExistence type="predicted"/>
<dbReference type="Proteomes" id="UP000216052">
    <property type="component" value="Chromosome"/>
</dbReference>
<evidence type="ECO:0000313" key="7">
    <source>
        <dbReference type="EMBL" id="XFO72387.1"/>
    </source>
</evidence>
<dbReference type="InterPro" id="IPR000014">
    <property type="entry name" value="PAS"/>
</dbReference>
<evidence type="ECO:0000259" key="6">
    <source>
        <dbReference type="PROSITE" id="PS50112"/>
    </source>
</evidence>
<keyword evidence="3" id="KW-0805">Transcription regulation</keyword>
<dbReference type="InterPro" id="IPR025944">
    <property type="entry name" value="Sigma_54_int_dom_CS"/>
</dbReference>
<gene>
    <name evidence="7" type="primary">norR_11</name>
    <name evidence="7" type="ORF">SPACI_024390</name>
</gene>
<dbReference type="EMBL" id="CP155571">
    <property type="protein sequence ID" value="XFO72387.1"/>
    <property type="molecule type" value="Genomic_DNA"/>
</dbReference>
<evidence type="ECO:0000256" key="1">
    <source>
        <dbReference type="ARBA" id="ARBA00022741"/>
    </source>
</evidence>
<dbReference type="InterPro" id="IPR035965">
    <property type="entry name" value="PAS-like_dom_sf"/>
</dbReference>
<accession>A0ABZ3J367</accession>
<evidence type="ECO:0000256" key="2">
    <source>
        <dbReference type="ARBA" id="ARBA00022840"/>
    </source>
</evidence>
<dbReference type="Pfam" id="PF25601">
    <property type="entry name" value="AAA_lid_14"/>
    <property type="match status" value="1"/>
</dbReference>
<keyword evidence="2" id="KW-0067">ATP-binding</keyword>
<protein>
    <submittedName>
        <fullName evidence="7">Anaerobic nitric oxide reductase transcription regulator NorR</fullName>
    </submittedName>
</protein>
<reference evidence="7" key="1">
    <citation type="submission" date="2024-05" db="EMBL/GenBank/DDBJ databases">
        <title>Isolation and characterization of Sporomusa carbonis sp. nov., a carboxydotrophic hydrogenogen in the genus of Sporomusa isolated from a charcoal burning pile.</title>
        <authorList>
            <person name="Boeer T."/>
            <person name="Rosenbaum F."/>
            <person name="Eysell L."/>
            <person name="Mueller V."/>
            <person name="Daniel R."/>
            <person name="Poehlein A."/>
        </authorList>
    </citation>
    <scope>NUCLEOTIDE SEQUENCE [LARGE SCALE GENOMIC DNA]</scope>
    <source>
        <strain evidence="7">DSM 3132</strain>
    </source>
</reference>
<feature type="domain" description="Sigma-54 factor interaction" evidence="5">
    <location>
        <begin position="153"/>
        <end position="382"/>
    </location>
</feature>
<dbReference type="SMART" id="SM00382">
    <property type="entry name" value="AAA"/>
    <property type="match status" value="1"/>
</dbReference>
<dbReference type="PANTHER" id="PTHR32071">
    <property type="entry name" value="TRANSCRIPTIONAL REGULATORY PROTEIN"/>
    <property type="match status" value="1"/>
</dbReference>
<dbReference type="InterPro" id="IPR009057">
    <property type="entry name" value="Homeodomain-like_sf"/>
</dbReference>
<dbReference type="Gene3D" id="1.10.8.60">
    <property type="match status" value="1"/>
</dbReference>
<dbReference type="InterPro" id="IPR002078">
    <property type="entry name" value="Sigma_54_int"/>
</dbReference>
<dbReference type="CDD" id="cd00009">
    <property type="entry name" value="AAA"/>
    <property type="match status" value="1"/>
</dbReference>
<evidence type="ECO:0000256" key="4">
    <source>
        <dbReference type="ARBA" id="ARBA00023163"/>
    </source>
</evidence>
<dbReference type="SMART" id="SM00091">
    <property type="entry name" value="PAS"/>
    <property type="match status" value="1"/>
</dbReference>
<dbReference type="InterPro" id="IPR002197">
    <property type="entry name" value="HTH_Fis"/>
</dbReference>
<dbReference type="InterPro" id="IPR025662">
    <property type="entry name" value="Sigma_54_int_dom_ATP-bd_1"/>
</dbReference>
<dbReference type="SUPFAM" id="SSF46689">
    <property type="entry name" value="Homeodomain-like"/>
    <property type="match status" value="1"/>
</dbReference>